<evidence type="ECO:0000313" key="2">
    <source>
        <dbReference type="Proteomes" id="UP001187343"/>
    </source>
</evidence>
<evidence type="ECO:0000313" key="1">
    <source>
        <dbReference type="EMBL" id="KAK2876193.1"/>
    </source>
</evidence>
<protein>
    <submittedName>
        <fullName evidence="1">Uncharacterized protein</fullName>
    </submittedName>
</protein>
<keyword evidence="2" id="KW-1185">Reference proteome</keyword>
<accession>A0AA88PBK1</accession>
<proteinExistence type="predicted"/>
<sequence length="123" mass="13977">MQSVLRLQKGSRPWQQTAALILRWKQSYLSRSIQPHCLSLSQSLVQARQLQDAPRPPEDGPHFYHLQMPPRFKALDSHQLSSNPSFLGFHLFSFSSLASVLPRVPSIHSVCLFKKRLCSQAGI</sequence>
<comment type="caution">
    <text evidence="1">The sequence shown here is derived from an EMBL/GenBank/DDBJ whole genome shotgun (WGS) entry which is preliminary data.</text>
</comment>
<organism evidence="1 2">
    <name type="scientific">Cirrhinus molitorella</name>
    <name type="common">mud carp</name>
    <dbReference type="NCBI Taxonomy" id="172907"/>
    <lineage>
        <taxon>Eukaryota</taxon>
        <taxon>Metazoa</taxon>
        <taxon>Chordata</taxon>
        <taxon>Craniata</taxon>
        <taxon>Vertebrata</taxon>
        <taxon>Euteleostomi</taxon>
        <taxon>Actinopterygii</taxon>
        <taxon>Neopterygii</taxon>
        <taxon>Teleostei</taxon>
        <taxon>Ostariophysi</taxon>
        <taxon>Cypriniformes</taxon>
        <taxon>Cyprinidae</taxon>
        <taxon>Labeoninae</taxon>
        <taxon>Labeonini</taxon>
        <taxon>Cirrhinus</taxon>
    </lineage>
</organism>
<reference evidence="1" key="1">
    <citation type="submission" date="2023-08" db="EMBL/GenBank/DDBJ databases">
        <title>Chromosome-level Genome Assembly of mud carp (Cirrhinus molitorella).</title>
        <authorList>
            <person name="Liu H."/>
        </authorList>
    </citation>
    <scope>NUCLEOTIDE SEQUENCE</scope>
    <source>
        <strain evidence="1">Prfri</strain>
        <tissue evidence="1">Muscle</tissue>
    </source>
</reference>
<name>A0AA88PBK1_9TELE</name>
<gene>
    <name evidence="1" type="ORF">Q8A67_020289</name>
</gene>
<dbReference type="AlphaFoldDB" id="A0AA88PBK1"/>
<dbReference type="EMBL" id="JAUYZG010000020">
    <property type="protein sequence ID" value="KAK2876193.1"/>
    <property type="molecule type" value="Genomic_DNA"/>
</dbReference>
<dbReference type="Proteomes" id="UP001187343">
    <property type="component" value="Unassembled WGS sequence"/>
</dbReference>